<comment type="caution">
    <text evidence="2">The sequence shown here is derived from an EMBL/GenBank/DDBJ whole genome shotgun (WGS) entry which is preliminary data.</text>
</comment>
<dbReference type="Proteomes" id="UP000441797">
    <property type="component" value="Unassembled WGS sequence"/>
</dbReference>
<dbReference type="InterPro" id="IPR011990">
    <property type="entry name" value="TPR-like_helical_dom_sf"/>
</dbReference>
<keyword evidence="3" id="KW-1185">Reference proteome</keyword>
<protein>
    <submittedName>
        <fullName evidence="2">Uncharacterized protein</fullName>
    </submittedName>
</protein>
<name>A0A6N8FZB0_9CHRO</name>
<evidence type="ECO:0000256" key="1">
    <source>
        <dbReference type="SAM" id="Phobius"/>
    </source>
</evidence>
<organism evidence="2 3">
    <name type="scientific">Gloeocapsopsis dulcis AAB1 = 1H9</name>
    <dbReference type="NCBI Taxonomy" id="1433147"/>
    <lineage>
        <taxon>Bacteria</taxon>
        <taxon>Bacillati</taxon>
        <taxon>Cyanobacteriota</taxon>
        <taxon>Cyanophyceae</taxon>
        <taxon>Oscillatoriophycideae</taxon>
        <taxon>Chroococcales</taxon>
        <taxon>Chroococcaceae</taxon>
        <taxon>Gloeocapsopsis</taxon>
        <taxon>Gloeocapsopsis dulcis</taxon>
    </lineage>
</organism>
<dbReference type="InterPro" id="IPR019734">
    <property type="entry name" value="TPR_rpt"/>
</dbReference>
<gene>
    <name evidence="2" type="ORF">BWI75_19715</name>
</gene>
<dbReference type="EMBL" id="NAPY01000040">
    <property type="protein sequence ID" value="MUL38490.1"/>
    <property type="molecule type" value="Genomic_DNA"/>
</dbReference>
<dbReference type="Gene3D" id="1.25.40.10">
    <property type="entry name" value="Tetratricopeptide repeat domain"/>
    <property type="match status" value="1"/>
</dbReference>
<accession>A0A6N8FZB0</accession>
<dbReference type="AlphaFoldDB" id="A0A6N8FZB0"/>
<reference evidence="2 3" key="1">
    <citation type="journal article" date="2019" name="Front. Microbiol.">
        <title>Genomic Features for Desiccation Tolerance and Sugar Biosynthesis in the Extremophile Gloeocapsopsis sp. UTEX B3054.</title>
        <authorList>
            <person name="Urrejola C."/>
            <person name="Alcorta J."/>
            <person name="Salas L."/>
            <person name="Vasquez M."/>
            <person name="Polz M.F."/>
            <person name="Vicuna R."/>
            <person name="Diez B."/>
        </authorList>
    </citation>
    <scope>NUCLEOTIDE SEQUENCE [LARGE SCALE GENOMIC DNA]</scope>
    <source>
        <strain evidence="2 3">1H9</strain>
    </source>
</reference>
<evidence type="ECO:0000313" key="3">
    <source>
        <dbReference type="Proteomes" id="UP000441797"/>
    </source>
</evidence>
<proteinExistence type="predicted"/>
<keyword evidence="1" id="KW-0472">Membrane</keyword>
<keyword evidence="1" id="KW-1133">Transmembrane helix</keyword>
<dbReference type="SMART" id="SM00028">
    <property type="entry name" value="TPR"/>
    <property type="match status" value="3"/>
</dbReference>
<sequence>MRFLFKIANRASIFEPFPLFHTTVGATVTQEFHLCVTCIGHNTYQIQTGQVSDKMLLVEEVVEWDVEDWLIHVEQIITNVATLRDRYDLYANSIALGKQLYAALFTGKIKDSWNTAQHIAQQENVALLLSLEIATANLVSIPWELLYTKDCFLVSDPQIALRINRVQTPSSNGLAQMNWDSLIHKIQSEDESMLEIESADQEWEETFIDDDSDPAYAEDSAVVADIFSQLAASPASTPEKEVSTLSAHKTQMTTQQQVEPPQKILESSVFVALVVGPLMMAIVAIATLLWGHQQPRQIAVSFTPLGLSRLNHRNWQAVSTQELTAIAIARFHQGDFSTAQNLVEELLNRNELHNAKAALDAIPDAKTDTILYLRGRLAWQSSQVEQARHYWEDAVKQKPDSAKYHNALGFAYYAQDNLNQANDAWFQALYLANESPVKPVTSVNYSHSDNNELLTTYAGLALVLNQSAQNQPLNKQAKLVNEAVKLRKKVLAEQPANFQPQQLNRNWLWHQKAVADWRSLLLIKDQ</sequence>
<keyword evidence="1" id="KW-0812">Transmembrane</keyword>
<dbReference type="Pfam" id="PF13432">
    <property type="entry name" value="TPR_16"/>
    <property type="match status" value="1"/>
</dbReference>
<evidence type="ECO:0000313" key="2">
    <source>
        <dbReference type="EMBL" id="MUL38490.1"/>
    </source>
</evidence>
<feature type="transmembrane region" description="Helical" evidence="1">
    <location>
        <begin position="269"/>
        <end position="291"/>
    </location>
</feature>
<dbReference type="SUPFAM" id="SSF48452">
    <property type="entry name" value="TPR-like"/>
    <property type="match status" value="1"/>
</dbReference>